<evidence type="ECO:0000259" key="2">
    <source>
        <dbReference type="SMART" id="SM00363"/>
    </source>
</evidence>
<accession>A0A1Q6R8Y1</accession>
<dbReference type="InterPro" id="IPR036986">
    <property type="entry name" value="S4_RNA-bd_sf"/>
</dbReference>
<protein>
    <submittedName>
        <fullName evidence="3">RNA-binding protein</fullName>
    </submittedName>
</protein>
<dbReference type="Gene3D" id="3.30.1370.160">
    <property type="match status" value="1"/>
</dbReference>
<dbReference type="Gene3D" id="3.10.290.10">
    <property type="entry name" value="RNA-binding S4 domain"/>
    <property type="match status" value="1"/>
</dbReference>
<reference evidence="3 4" key="1">
    <citation type="journal article" date="2016" name="Nat. Biotechnol.">
        <title>Measurement of bacterial replication rates in microbial communities.</title>
        <authorList>
            <person name="Brown C.T."/>
            <person name="Olm M.R."/>
            <person name="Thomas B.C."/>
            <person name="Banfield J.F."/>
        </authorList>
    </citation>
    <scope>NUCLEOTIDE SEQUENCE [LARGE SCALE GENOMIC DNA]</scope>
    <source>
        <strain evidence="3">46_33</strain>
    </source>
</reference>
<comment type="caution">
    <text evidence="3">The sequence shown here is derived from an EMBL/GenBank/DDBJ whole genome shotgun (WGS) entry which is preliminary data.</text>
</comment>
<dbReference type="InterPro" id="IPR002942">
    <property type="entry name" value="S4_RNA-bd"/>
</dbReference>
<dbReference type="PANTHER" id="PTHR13633">
    <property type="entry name" value="MITOCHONDRIAL TRANSCRIPTION RESCUE FACTOR 1"/>
    <property type="match status" value="1"/>
</dbReference>
<name>A0A1Q6R8Y1_9FIRM</name>
<dbReference type="EMBL" id="MNTG01000008">
    <property type="protein sequence ID" value="OLA38786.1"/>
    <property type="molecule type" value="Genomic_DNA"/>
</dbReference>
<dbReference type="Gene3D" id="3.30.70.330">
    <property type="match status" value="1"/>
</dbReference>
<dbReference type="RefSeq" id="WP_021720901.1">
    <property type="nucleotide sequence ID" value="NZ_CALYUL010000016.1"/>
</dbReference>
<dbReference type="Proteomes" id="UP000186777">
    <property type="component" value="Unassembled WGS sequence"/>
</dbReference>
<organism evidence="3 4">
    <name type="scientific">Phascolarctobacterium succinatutens</name>
    <dbReference type="NCBI Taxonomy" id="626940"/>
    <lineage>
        <taxon>Bacteria</taxon>
        <taxon>Bacillati</taxon>
        <taxon>Bacillota</taxon>
        <taxon>Negativicutes</taxon>
        <taxon>Acidaminococcales</taxon>
        <taxon>Acidaminococcaceae</taxon>
        <taxon>Phascolarctobacterium</taxon>
    </lineage>
</organism>
<dbReference type="STRING" id="626940.BHW43_02910"/>
<gene>
    <name evidence="3" type="ORF">BHW43_02910</name>
</gene>
<proteinExistence type="predicted"/>
<keyword evidence="1" id="KW-0694">RNA-binding</keyword>
<dbReference type="GeneID" id="78523984"/>
<dbReference type="PANTHER" id="PTHR13633:SF3">
    <property type="entry name" value="MITOCHONDRIAL TRANSCRIPTION RESCUE FACTOR 1"/>
    <property type="match status" value="1"/>
</dbReference>
<dbReference type="InterPro" id="IPR040591">
    <property type="entry name" value="RqcP2_RBD"/>
</dbReference>
<dbReference type="AlphaFoldDB" id="A0A1Q6R8Y1"/>
<evidence type="ECO:0000313" key="3">
    <source>
        <dbReference type="EMBL" id="OLA38786.1"/>
    </source>
</evidence>
<evidence type="ECO:0000256" key="1">
    <source>
        <dbReference type="PROSITE-ProRule" id="PRU00182"/>
    </source>
</evidence>
<dbReference type="PROSITE" id="PS50889">
    <property type="entry name" value="S4"/>
    <property type="match status" value="1"/>
</dbReference>
<feature type="domain" description="RNA-binding S4" evidence="2">
    <location>
        <begin position="185"/>
        <end position="242"/>
    </location>
</feature>
<dbReference type="Pfam" id="PF01479">
    <property type="entry name" value="S4"/>
    <property type="match status" value="1"/>
</dbReference>
<dbReference type="SMART" id="SM00363">
    <property type="entry name" value="S4"/>
    <property type="match status" value="1"/>
</dbReference>
<dbReference type="GO" id="GO:0003723">
    <property type="term" value="F:RNA binding"/>
    <property type="evidence" value="ECO:0007669"/>
    <property type="project" value="UniProtKB-KW"/>
</dbReference>
<dbReference type="InterPro" id="IPR012677">
    <property type="entry name" value="Nucleotide-bd_a/b_plait_sf"/>
</dbReference>
<dbReference type="SUPFAM" id="SSF55174">
    <property type="entry name" value="Alpha-L RNA-binding motif"/>
    <property type="match status" value="1"/>
</dbReference>
<dbReference type="Pfam" id="PF17774">
    <property type="entry name" value="YlmH_RBD"/>
    <property type="match status" value="1"/>
</dbReference>
<dbReference type="CDD" id="cd00165">
    <property type="entry name" value="S4"/>
    <property type="match status" value="1"/>
</dbReference>
<evidence type="ECO:0000313" key="4">
    <source>
        <dbReference type="Proteomes" id="UP000186777"/>
    </source>
</evidence>
<sequence length="261" mass="29022">MADREKILRYFKAGGDEQLAAKLLDLAEGANKSRKFRVSEFLDPHAYNVAEIIAANYENVRLESDGGFSNAERVKAAFVADDFYGQPDFGMAYFLAAWDKRYYDLSHRDILGAFMGTGCKREALGDIVFVPEGAQFVVEKSLVNYLTGNLTQIGSAPVTLTEIPREELLQKEEKVKLINATVADLRLDAVAAAGYGVSRSRMADEIKSLNVKVNWKEAKKAAQPVNEGDVISFRGRGRVEIEEIRGTTKKGRISVTLKRYI</sequence>